<evidence type="ECO:0000313" key="5">
    <source>
        <dbReference type="Proteomes" id="UP000230081"/>
    </source>
</evidence>
<dbReference type="InterPro" id="IPR006145">
    <property type="entry name" value="PsdUridine_synth_RsuA/RluA"/>
</dbReference>
<dbReference type="Pfam" id="PF00849">
    <property type="entry name" value="PseudoU_synth_2"/>
    <property type="match status" value="1"/>
</dbReference>
<dbReference type="EMBL" id="PFPA01000040">
    <property type="protein sequence ID" value="PIZ88142.1"/>
    <property type="molecule type" value="Genomic_DNA"/>
</dbReference>
<evidence type="ECO:0000313" key="4">
    <source>
        <dbReference type="EMBL" id="PIZ88142.1"/>
    </source>
</evidence>
<name>A0A2M7UW02_9BACT</name>
<evidence type="ECO:0000259" key="3">
    <source>
        <dbReference type="Pfam" id="PF00849"/>
    </source>
</evidence>
<sequence>MKIIHEDENVQVYDKPAGINCDDFEKRIHRLDKDTSGIFLVAKNEKALEFFQKQFQERKVEKKYLALVVGNLKNKEGEIKTLLGRSPKDPRKQKVYLPHEPQNEGKREAVTRYKVLQRFKDYDLIEVKPETGRKHQIRAHFTYLGHPVAGDKLYGFKGQVCPKGLKRQFLHASYLKIELPNGEIKEFQSELPNELKTKLPQK</sequence>
<evidence type="ECO:0000256" key="2">
    <source>
        <dbReference type="ARBA" id="ARBA00023235"/>
    </source>
</evidence>
<dbReference type="Gene3D" id="3.30.2350.10">
    <property type="entry name" value="Pseudouridine synthase"/>
    <property type="match status" value="1"/>
</dbReference>
<dbReference type="GO" id="GO:0009982">
    <property type="term" value="F:pseudouridine synthase activity"/>
    <property type="evidence" value="ECO:0007669"/>
    <property type="project" value="InterPro"/>
</dbReference>
<reference evidence="5" key="1">
    <citation type="submission" date="2017-09" db="EMBL/GenBank/DDBJ databases">
        <title>Depth-based differentiation of microbial function through sediment-hosted aquifers and enrichment of novel symbionts in the deep terrestrial subsurface.</title>
        <authorList>
            <person name="Probst A.J."/>
            <person name="Ladd B."/>
            <person name="Jarett J.K."/>
            <person name="Geller-Mcgrath D.E."/>
            <person name="Sieber C.M.K."/>
            <person name="Emerson J.B."/>
            <person name="Anantharaman K."/>
            <person name="Thomas B.C."/>
            <person name="Malmstrom R."/>
            <person name="Stieglmeier M."/>
            <person name="Klingl A."/>
            <person name="Woyke T."/>
            <person name="Ryan C.M."/>
            <person name="Banfield J.F."/>
        </authorList>
    </citation>
    <scope>NUCLEOTIDE SEQUENCE [LARGE SCALE GENOMIC DNA]</scope>
</reference>
<dbReference type="InterPro" id="IPR006224">
    <property type="entry name" value="PsdUridine_synth_RluA-like_CS"/>
</dbReference>
<dbReference type="CDD" id="cd02869">
    <property type="entry name" value="PseudoU_synth_RluA_like"/>
    <property type="match status" value="1"/>
</dbReference>
<dbReference type="SUPFAM" id="SSF55120">
    <property type="entry name" value="Pseudouridine synthase"/>
    <property type="match status" value="1"/>
</dbReference>
<dbReference type="Proteomes" id="UP000230081">
    <property type="component" value="Unassembled WGS sequence"/>
</dbReference>
<accession>A0A2M7UW02</accession>
<dbReference type="PANTHER" id="PTHR21600:SF44">
    <property type="entry name" value="RIBOSOMAL LARGE SUBUNIT PSEUDOURIDINE SYNTHASE D"/>
    <property type="match status" value="1"/>
</dbReference>
<organism evidence="4 5">
    <name type="scientific">Candidatus Nealsonbacteria bacterium CG_4_10_14_0_2_um_filter_39_15</name>
    <dbReference type="NCBI Taxonomy" id="1974681"/>
    <lineage>
        <taxon>Bacteria</taxon>
        <taxon>Candidatus Nealsoniibacteriota</taxon>
    </lineage>
</organism>
<comment type="similarity">
    <text evidence="1">Belongs to the pseudouridine synthase RluA family.</text>
</comment>
<dbReference type="GO" id="GO:0140098">
    <property type="term" value="F:catalytic activity, acting on RNA"/>
    <property type="evidence" value="ECO:0007669"/>
    <property type="project" value="UniProtKB-ARBA"/>
</dbReference>
<gene>
    <name evidence="4" type="ORF">COX91_01790</name>
</gene>
<comment type="caution">
    <text evidence="4">The sequence shown here is derived from an EMBL/GenBank/DDBJ whole genome shotgun (WGS) entry which is preliminary data.</text>
</comment>
<dbReference type="InterPro" id="IPR050188">
    <property type="entry name" value="RluA_PseudoU_synthase"/>
</dbReference>
<dbReference type="PANTHER" id="PTHR21600">
    <property type="entry name" value="MITOCHONDRIAL RNA PSEUDOURIDINE SYNTHASE"/>
    <property type="match status" value="1"/>
</dbReference>
<dbReference type="GO" id="GO:0003723">
    <property type="term" value="F:RNA binding"/>
    <property type="evidence" value="ECO:0007669"/>
    <property type="project" value="InterPro"/>
</dbReference>
<dbReference type="PROSITE" id="PS01129">
    <property type="entry name" value="PSI_RLU"/>
    <property type="match status" value="1"/>
</dbReference>
<protein>
    <recommendedName>
        <fullName evidence="3">Pseudouridine synthase RsuA/RluA-like domain-containing protein</fullName>
    </recommendedName>
</protein>
<dbReference type="InterPro" id="IPR020103">
    <property type="entry name" value="PsdUridine_synth_cat_dom_sf"/>
</dbReference>
<feature type="domain" description="Pseudouridine synthase RsuA/RluA-like" evidence="3">
    <location>
        <begin position="28"/>
        <end position="141"/>
    </location>
</feature>
<keyword evidence="2" id="KW-0413">Isomerase</keyword>
<dbReference type="AlphaFoldDB" id="A0A2M7UW02"/>
<proteinExistence type="inferred from homology"/>
<dbReference type="GO" id="GO:0000455">
    <property type="term" value="P:enzyme-directed rRNA pseudouridine synthesis"/>
    <property type="evidence" value="ECO:0007669"/>
    <property type="project" value="TreeGrafter"/>
</dbReference>
<evidence type="ECO:0000256" key="1">
    <source>
        <dbReference type="ARBA" id="ARBA00010876"/>
    </source>
</evidence>